<comment type="caution">
    <text evidence="2">The sequence shown here is derived from an EMBL/GenBank/DDBJ whole genome shotgun (WGS) entry which is preliminary data.</text>
</comment>
<evidence type="ECO:0000259" key="1">
    <source>
        <dbReference type="Pfam" id="PF08241"/>
    </source>
</evidence>
<gene>
    <name evidence="2" type="ORF">L2672_11380</name>
</gene>
<dbReference type="Pfam" id="PF08241">
    <property type="entry name" value="Methyltransf_11"/>
    <property type="match status" value="1"/>
</dbReference>
<dbReference type="SUPFAM" id="SSF53335">
    <property type="entry name" value="S-adenosyl-L-methionine-dependent methyltransferases"/>
    <property type="match status" value="1"/>
</dbReference>
<name>A0A9X2CKP0_9GAMM</name>
<dbReference type="CDD" id="cd02440">
    <property type="entry name" value="AdoMet_MTases"/>
    <property type="match status" value="1"/>
</dbReference>
<dbReference type="PANTHER" id="PTHR43861:SF1">
    <property type="entry name" value="TRANS-ACONITATE 2-METHYLTRANSFERASE"/>
    <property type="match status" value="1"/>
</dbReference>
<feature type="domain" description="Methyltransferase type 11" evidence="1">
    <location>
        <begin position="42"/>
        <end position="130"/>
    </location>
</feature>
<keyword evidence="2" id="KW-0808">Transferase</keyword>
<dbReference type="EMBL" id="JAKIKP010000008">
    <property type="protein sequence ID" value="MCL1143296.1"/>
    <property type="molecule type" value="Genomic_DNA"/>
</dbReference>
<dbReference type="AlphaFoldDB" id="A0A9X2CKP0"/>
<dbReference type="PANTHER" id="PTHR43861">
    <property type="entry name" value="TRANS-ACONITATE 2-METHYLTRANSFERASE-RELATED"/>
    <property type="match status" value="1"/>
</dbReference>
<protein>
    <submittedName>
        <fullName evidence="2">Methyltransferase domain-containing protein</fullName>
    </submittedName>
</protein>
<dbReference type="RefSeq" id="WP_248995977.1">
    <property type="nucleotide sequence ID" value="NZ_JAKIKP010000008.1"/>
</dbReference>
<reference evidence="2" key="1">
    <citation type="submission" date="2022-01" db="EMBL/GenBank/DDBJ databases">
        <title>Whole genome-based taxonomy of the Shewanellaceae.</title>
        <authorList>
            <person name="Martin-Rodriguez A.J."/>
        </authorList>
    </citation>
    <scope>NUCLEOTIDE SEQUENCE</scope>
    <source>
        <strain evidence="2">DSM 16422</strain>
    </source>
</reference>
<dbReference type="InterPro" id="IPR013216">
    <property type="entry name" value="Methyltransf_11"/>
</dbReference>
<accession>A0A9X2CKP0</accession>
<evidence type="ECO:0000313" key="3">
    <source>
        <dbReference type="Proteomes" id="UP001139333"/>
    </source>
</evidence>
<dbReference type="Gene3D" id="3.40.50.150">
    <property type="entry name" value="Vaccinia Virus protein VP39"/>
    <property type="match status" value="1"/>
</dbReference>
<evidence type="ECO:0000313" key="2">
    <source>
        <dbReference type="EMBL" id="MCL1143296.1"/>
    </source>
</evidence>
<dbReference type="Proteomes" id="UP001139333">
    <property type="component" value="Unassembled WGS sequence"/>
</dbReference>
<organism evidence="2 3">
    <name type="scientific">Shewanella gaetbuli</name>
    <dbReference type="NCBI Taxonomy" id="220752"/>
    <lineage>
        <taxon>Bacteria</taxon>
        <taxon>Pseudomonadati</taxon>
        <taxon>Pseudomonadota</taxon>
        <taxon>Gammaproteobacteria</taxon>
        <taxon>Alteromonadales</taxon>
        <taxon>Shewanellaceae</taxon>
        <taxon>Shewanella</taxon>
    </lineage>
</organism>
<keyword evidence="2" id="KW-0489">Methyltransferase</keyword>
<dbReference type="InterPro" id="IPR029063">
    <property type="entry name" value="SAM-dependent_MTases_sf"/>
</dbReference>
<sequence>MLAKSVANTFSQAASHYKQHDVVQRLTADILMSQSRLSGHLLDIGCGPGTDFSAFKPLTKVTAVDIAPGMLEQVAQHFPHYQTLCSDAQNMGINANSVDHVYSNLALQWCQDYPQAIAEIHRVLVDKGECHLAIVSAGSLPQLKQLGFRINHFNHQTALLSPFISSQNNDNDTSHWQLISSAEQTVTVYFDDLRSLLYSIKGVGATAGGNDAGVQGVLTKSQWAKRLELAKQLSTHQGIPLSYQVVFIHAKKAT</sequence>
<keyword evidence="3" id="KW-1185">Reference proteome</keyword>
<dbReference type="GO" id="GO:0032259">
    <property type="term" value="P:methylation"/>
    <property type="evidence" value="ECO:0007669"/>
    <property type="project" value="UniProtKB-KW"/>
</dbReference>
<proteinExistence type="predicted"/>
<dbReference type="GO" id="GO:0008757">
    <property type="term" value="F:S-adenosylmethionine-dependent methyltransferase activity"/>
    <property type="evidence" value="ECO:0007669"/>
    <property type="project" value="InterPro"/>
</dbReference>